<protein>
    <recommendedName>
        <fullName evidence="1">HTH cro/C1-type domain-containing protein</fullName>
    </recommendedName>
</protein>
<evidence type="ECO:0000259" key="1">
    <source>
        <dbReference type="PROSITE" id="PS50943"/>
    </source>
</evidence>
<name>A0A1B0YC38_9CAUD</name>
<feature type="domain" description="HTH cro/C1-type" evidence="1">
    <location>
        <begin position="25"/>
        <end position="48"/>
    </location>
</feature>
<evidence type="ECO:0000313" key="2">
    <source>
        <dbReference type="EMBL" id="ANJ65489.1"/>
    </source>
</evidence>
<sequence>MSITQFERIKLQLDRNRRAGLKPGSQADLAEYLGVSKTYVHDILRGERLGQKGREYLEKALLYIGLKEAV</sequence>
<evidence type="ECO:0000313" key="3">
    <source>
        <dbReference type="Proteomes" id="UP000207642"/>
    </source>
</evidence>
<organism evidence="2 3">
    <name type="scientific">Lactobacillus phage PLE2</name>
    <dbReference type="NCBI Taxonomy" id="1815511"/>
    <lineage>
        <taxon>Viruses</taxon>
        <taxon>Duplodnaviria</taxon>
        <taxon>Heunggongvirae</taxon>
        <taxon>Uroviricota</taxon>
        <taxon>Caudoviricetes</taxon>
        <taxon>Pleeduovirus</taxon>
        <taxon>Pleeduovirus PLE2</taxon>
    </lineage>
</organism>
<dbReference type="GO" id="GO:0003677">
    <property type="term" value="F:DNA binding"/>
    <property type="evidence" value="ECO:0007669"/>
    <property type="project" value="InterPro"/>
</dbReference>
<reference evidence="2 3" key="1">
    <citation type="submission" date="2016-02" db="EMBL/GenBank/DDBJ databases">
        <authorList>
            <person name="Wen L."/>
            <person name="He K."/>
            <person name="Yang H."/>
        </authorList>
    </citation>
    <scope>NUCLEOTIDE SEQUENCE [LARGE SCALE GENOMIC DNA]</scope>
</reference>
<dbReference type="SUPFAM" id="SSF47413">
    <property type="entry name" value="lambda repressor-like DNA-binding domains"/>
    <property type="match status" value="1"/>
</dbReference>
<dbReference type="InterPro" id="IPR010982">
    <property type="entry name" value="Lambda_DNA-bd_dom_sf"/>
</dbReference>
<dbReference type="GeneID" id="29064184"/>
<dbReference type="RefSeq" id="YP_009282371.1">
    <property type="nucleotide sequence ID" value="NC_031036.1"/>
</dbReference>
<gene>
    <name evidence="2" type="ORF">PLE2_30</name>
</gene>
<proteinExistence type="predicted"/>
<dbReference type="Pfam" id="PF01381">
    <property type="entry name" value="HTH_3"/>
    <property type="match status" value="1"/>
</dbReference>
<dbReference type="PROSITE" id="PS50943">
    <property type="entry name" value="HTH_CROC1"/>
    <property type="match status" value="1"/>
</dbReference>
<keyword evidence="3" id="KW-1185">Reference proteome</keyword>
<dbReference type="KEGG" id="vg:29064184"/>
<dbReference type="InterPro" id="IPR001387">
    <property type="entry name" value="Cro/C1-type_HTH"/>
</dbReference>
<accession>A0A1B0YC38</accession>
<dbReference type="EMBL" id="KU848187">
    <property type="protein sequence ID" value="ANJ65489.1"/>
    <property type="molecule type" value="Genomic_DNA"/>
</dbReference>
<dbReference type="Proteomes" id="UP000207642">
    <property type="component" value="Segment"/>
</dbReference>